<organism evidence="1 2">
    <name type="scientific">Planctomicrobium piriforme</name>
    <dbReference type="NCBI Taxonomy" id="1576369"/>
    <lineage>
        <taxon>Bacteria</taxon>
        <taxon>Pseudomonadati</taxon>
        <taxon>Planctomycetota</taxon>
        <taxon>Planctomycetia</taxon>
        <taxon>Planctomycetales</taxon>
        <taxon>Planctomycetaceae</taxon>
        <taxon>Planctomicrobium</taxon>
    </lineage>
</organism>
<gene>
    <name evidence="1" type="ORF">SAMN05421753_10641</name>
</gene>
<evidence type="ECO:0000313" key="2">
    <source>
        <dbReference type="Proteomes" id="UP000199518"/>
    </source>
</evidence>
<proteinExistence type="predicted"/>
<dbReference type="Proteomes" id="UP000199518">
    <property type="component" value="Unassembled WGS sequence"/>
</dbReference>
<evidence type="ECO:0000313" key="1">
    <source>
        <dbReference type="EMBL" id="SFI15033.1"/>
    </source>
</evidence>
<dbReference type="EMBL" id="FOQD01000006">
    <property type="protein sequence ID" value="SFI15033.1"/>
    <property type="molecule type" value="Genomic_DNA"/>
</dbReference>
<name>A0A1I3FUV6_9PLAN</name>
<dbReference type="AlphaFoldDB" id="A0A1I3FUV6"/>
<dbReference type="STRING" id="1576369.SAMN05421753_10641"/>
<protein>
    <submittedName>
        <fullName evidence="1">Uncharacterized protein</fullName>
    </submittedName>
</protein>
<reference evidence="2" key="1">
    <citation type="submission" date="2016-10" db="EMBL/GenBank/DDBJ databases">
        <authorList>
            <person name="Varghese N."/>
            <person name="Submissions S."/>
        </authorList>
    </citation>
    <scope>NUCLEOTIDE SEQUENCE [LARGE SCALE GENOMIC DNA]</scope>
    <source>
        <strain evidence="2">DSM 26348</strain>
    </source>
</reference>
<accession>A0A1I3FUV6</accession>
<sequence>MIFSQPTTNSTVNSAAVRPLWSRSLLVLLCLVSWRGPVPCLHAHATEGGANVQLEHHLHAYHEDQRDNRFLTWHLHFLLPWERFDPLDAPQESVPCQDPLTHEGAVVTVLSYCEMQTHLADAWLDVFRLDGSLLSQVNSPTVAGQCTAPWFGSFSESLLLSAPLCAVTGEMLC</sequence>
<keyword evidence="2" id="KW-1185">Reference proteome</keyword>